<dbReference type="EMBL" id="UFXS01000001">
    <property type="protein sequence ID" value="STD55691.1"/>
    <property type="molecule type" value="Genomic_DNA"/>
</dbReference>
<dbReference type="InterPro" id="IPR011990">
    <property type="entry name" value="TPR-like_helical_dom_sf"/>
</dbReference>
<dbReference type="SUPFAM" id="SSF48452">
    <property type="entry name" value="TPR-like"/>
    <property type="match status" value="1"/>
</dbReference>
<dbReference type="Gene3D" id="1.25.40.10">
    <property type="entry name" value="Tetratricopeptide repeat domain"/>
    <property type="match status" value="1"/>
</dbReference>
<dbReference type="EMBL" id="JACALR010000002">
    <property type="protein sequence ID" value="MDM1550842.1"/>
    <property type="molecule type" value="Genomic_DNA"/>
</dbReference>
<dbReference type="Proteomes" id="UP000254737">
    <property type="component" value="Unassembled WGS sequence"/>
</dbReference>
<dbReference type="RefSeq" id="WP_114999939.1">
    <property type="nucleotide sequence ID" value="NZ_JACALR010000002.1"/>
</dbReference>
<accession>A0A376G6P8</accession>
<reference evidence="2 3" key="1">
    <citation type="submission" date="2018-06" db="EMBL/GenBank/DDBJ databases">
        <authorList>
            <consortium name="Pathogen Informatics"/>
            <person name="Doyle S."/>
        </authorList>
    </citation>
    <scope>NUCLEOTIDE SEQUENCE [LARGE SCALE GENOMIC DNA]</scope>
    <source>
        <strain evidence="2 3">NCTC13456</strain>
    </source>
</reference>
<evidence type="ECO:0000313" key="2">
    <source>
        <dbReference type="EMBL" id="STD55691.1"/>
    </source>
</evidence>
<reference evidence="1" key="2">
    <citation type="submission" date="2020-06" db="EMBL/GenBank/DDBJ databases">
        <authorList>
            <person name="Dong N."/>
        </authorList>
    </citation>
    <scope>NUCLEOTIDE SEQUENCE</scope>
    <source>
        <strain evidence="1">210</strain>
    </source>
</reference>
<proteinExistence type="predicted"/>
<name>A0A376G6P8_9FLAO</name>
<dbReference type="Proteomes" id="UP001173578">
    <property type="component" value="Unassembled WGS sequence"/>
</dbReference>
<evidence type="ECO:0000313" key="1">
    <source>
        <dbReference type="EMBL" id="MDM1550842.1"/>
    </source>
</evidence>
<reference evidence="1" key="3">
    <citation type="journal article" date="2022" name="Sci. Total Environ.">
        <title>Prevalence, transmission, and molecular epidemiology of tet(X)-positive bacteria among humans, animals, and environmental niches in China: An epidemiological, and genomic-based study.</title>
        <authorList>
            <person name="Dong N."/>
            <person name="Zeng Y."/>
            <person name="Cai C."/>
            <person name="Sun C."/>
            <person name="Lu J."/>
            <person name="Liu C."/>
            <person name="Zhou H."/>
            <person name="Sun Q."/>
            <person name="Shu L."/>
            <person name="Wang H."/>
            <person name="Wang Y."/>
            <person name="Wang S."/>
            <person name="Wu C."/>
            <person name="Chan E.W."/>
            <person name="Chen G."/>
            <person name="Shen Z."/>
            <person name="Chen S."/>
            <person name="Zhang R."/>
        </authorList>
    </citation>
    <scope>NUCLEOTIDE SEQUENCE</scope>
    <source>
        <strain evidence="1">210</strain>
    </source>
</reference>
<dbReference type="AlphaFoldDB" id="A0A376G6P8"/>
<organism evidence="2 3">
    <name type="scientific">Empedobacter falsenii</name>
    <dbReference type="NCBI Taxonomy" id="343874"/>
    <lineage>
        <taxon>Bacteria</taxon>
        <taxon>Pseudomonadati</taxon>
        <taxon>Bacteroidota</taxon>
        <taxon>Flavobacteriia</taxon>
        <taxon>Flavobacteriales</taxon>
        <taxon>Weeksellaceae</taxon>
        <taxon>Empedobacter</taxon>
    </lineage>
</organism>
<evidence type="ECO:0000313" key="3">
    <source>
        <dbReference type="Proteomes" id="UP000254737"/>
    </source>
</evidence>
<protein>
    <submittedName>
        <fullName evidence="2">Uncharacterized protein</fullName>
    </submittedName>
</protein>
<sequence>MKTFFTFCLLLQTYLLSAQLKFETKFYDAVNKWVLFDSNDSDNDHILGFIYIDPTAGYTLRYYGLVIQEPTSLKLKTKSDESLIIHRLANNTSDVYVLNDKELNTLNLKSEPDNFEHYKINNPNLFLLKQGSFLNGLQLSKAALKPLEELYLKDKNFKGLAFELGFAYNALGTPEKGIDLLESYLKNNNTDYWAMKELLLAYVETNELKKAEDLYNQLIKISPSVAFKAEITVYIAKGYLGLKDKQNFDKWISRAESYANGNKQIMNYIEALKNTLPKD</sequence>
<gene>
    <name evidence="1" type="ORF">HX095_06410</name>
    <name evidence="2" type="ORF">NCTC13456_01668</name>
</gene>